<dbReference type="AlphaFoldDB" id="A0A8S9N7F7"/>
<organism evidence="2 3">
    <name type="scientific">Brassica cretica</name>
    <name type="common">Mustard</name>
    <dbReference type="NCBI Taxonomy" id="69181"/>
    <lineage>
        <taxon>Eukaryota</taxon>
        <taxon>Viridiplantae</taxon>
        <taxon>Streptophyta</taxon>
        <taxon>Embryophyta</taxon>
        <taxon>Tracheophyta</taxon>
        <taxon>Spermatophyta</taxon>
        <taxon>Magnoliopsida</taxon>
        <taxon>eudicotyledons</taxon>
        <taxon>Gunneridae</taxon>
        <taxon>Pentapetalae</taxon>
        <taxon>rosids</taxon>
        <taxon>malvids</taxon>
        <taxon>Brassicales</taxon>
        <taxon>Brassicaceae</taxon>
        <taxon>Brassiceae</taxon>
        <taxon>Brassica</taxon>
    </lineage>
</organism>
<comment type="caution">
    <text evidence="2">The sequence shown here is derived from an EMBL/GenBank/DDBJ whole genome shotgun (WGS) entry which is preliminary data.</text>
</comment>
<dbReference type="EMBL" id="QGKX02001621">
    <property type="protein sequence ID" value="KAF3499762.1"/>
    <property type="molecule type" value="Genomic_DNA"/>
</dbReference>
<evidence type="ECO:0000313" key="2">
    <source>
        <dbReference type="EMBL" id="KAF3499762.1"/>
    </source>
</evidence>
<gene>
    <name evidence="2" type="ORF">F2Q69_00040850</name>
</gene>
<evidence type="ECO:0000256" key="1">
    <source>
        <dbReference type="SAM" id="Phobius"/>
    </source>
</evidence>
<accession>A0A8S9N7F7</accession>
<proteinExistence type="predicted"/>
<reference evidence="2" key="1">
    <citation type="submission" date="2019-12" db="EMBL/GenBank/DDBJ databases">
        <title>Genome sequencing and annotation of Brassica cretica.</title>
        <authorList>
            <person name="Studholme D.J."/>
            <person name="Sarris P."/>
        </authorList>
    </citation>
    <scope>NUCLEOTIDE SEQUENCE</scope>
    <source>
        <strain evidence="2">PFS-109/04</strain>
        <tissue evidence="2">Leaf</tissue>
    </source>
</reference>
<name>A0A8S9N7F7_BRACR</name>
<dbReference type="Proteomes" id="UP000712600">
    <property type="component" value="Unassembled WGS sequence"/>
</dbReference>
<evidence type="ECO:0000313" key="3">
    <source>
        <dbReference type="Proteomes" id="UP000712600"/>
    </source>
</evidence>
<keyword evidence="1" id="KW-0812">Transmembrane</keyword>
<sequence length="55" mass="5878">MIGGGSVVVSIGGGLIGGGLIGGGSVVICVEDRWWFRWVSPLSFERRTREDRATK</sequence>
<protein>
    <submittedName>
        <fullName evidence="2">Uncharacterized protein</fullName>
    </submittedName>
</protein>
<keyword evidence="1" id="KW-0472">Membrane</keyword>
<feature type="transmembrane region" description="Helical" evidence="1">
    <location>
        <begin position="6"/>
        <end position="30"/>
    </location>
</feature>
<keyword evidence="1" id="KW-1133">Transmembrane helix</keyword>